<dbReference type="CDD" id="cd22160">
    <property type="entry name" value="F-box_AtFBL13-like"/>
    <property type="match status" value="1"/>
</dbReference>
<dbReference type="SMART" id="SM00256">
    <property type="entry name" value="FBOX"/>
    <property type="match status" value="1"/>
</dbReference>
<evidence type="ECO:0000313" key="3">
    <source>
        <dbReference type="Proteomes" id="UP000032304"/>
    </source>
</evidence>
<dbReference type="Pfam" id="PF00646">
    <property type="entry name" value="F-box"/>
    <property type="match status" value="1"/>
</dbReference>
<dbReference type="AlphaFoldDB" id="A0A0D2W6M2"/>
<organism evidence="2 3">
    <name type="scientific">Gossypium raimondii</name>
    <name type="common">Peruvian cotton</name>
    <name type="synonym">Gossypium klotzschianum subsp. raimondii</name>
    <dbReference type="NCBI Taxonomy" id="29730"/>
    <lineage>
        <taxon>Eukaryota</taxon>
        <taxon>Viridiplantae</taxon>
        <taxon>Streptophyta</taxon>
        <taxon>Embryophyta</taxon>
        <taxon>Tracheophyta</taxon>
        <taxon>Spermatophyta</taxon>
        <taxon>Magnoliopsida</taxon>
        <taxon>eudicotyledons</taxon>
        <taxon>Gunneridae</taxon>
        <taxon>Pentapetalae</taxon>
        <taxon>rosids</taxon>
        <taxon>malvids</taxon>
        <taxon>Malvales</taxon>
        <taxon>Malvaceae</taxon>
        <taxon>Malvoideae</taxon>
        <taxon>Gossypium</taxon>
    </lineage>
</organism>
<dbReference type="InterPro" id="IPR036047">
    <property type="entry name" value="F-box-like_dom_sf"/>
</dbReference>
<dbReference type="EMBL" id="CM001752">
    <property type="protein sequence ID" value="KJB81795.1"/>
    <property type="molecule type" value="Genomic_DNA"/>
</dbReference>
<dbReference type="InterPro" id="IPR053781">
    <property type="entry name" value="F-box_AtFBL13-like"/>
</dbReference>
<evidence type="ECO:0000259" key="1">
    <source>
        <dbReference type="PROSITE" id="PS50181"/>
    </source>
</evidence>
<dbReference type="Gene3D" id="1.20.1280.50">
    <property type="match status" value="1"/>
</dbReference>
<protein>
    <recommendedName>
        <fullName evidence="1">F-box domain-containing protein</fullName>
    </recommendedName>
</protein>
<evidence type="ECO:0000313" key="2">
    <source>
        <dbReference type="EMBL" id="KJB81795.1"/>
    </source>
</evidence>
<dbReference type="InterPro" id="IPR001810">
    <property type="entry name" value="F-box_dom"/>
</dbReference>
<dbReference type="Gramene" id="KJB81795">
    <property type="protein sequence ID" value="KJB81795"/>
    <property type="gene ID" value="B456_013G161700"/>
</dbReference>
<sequence>MTHARDFNETAKSLRMYNLPNELICHIISYLPLRETIKTSILSKRWRHLFARTATLTIDDSIEKPLFCLLKLEFGHSFGVSVPHTVCLPNLKFLHIRHIVFSDNESVQRLFSGCHMLEELLLHHCSQKIPGKFMACSPTLKRLILTSFIDCEELMINALNLVYFEHSNFVVTHYSLLNLHSLVEARIGVGLFTVAFFYQTTTPDLLRGISNTQSLHFRPPSWLLSQRKARSMEKKEELQLVEYFLMNAQILQNLTVFVSEYNRLR</sequence>
<proteinExistence type="predicted"/>
<dbReference type="InterPro" id="IPR055411">
    <property type="entry name" value="LRR_FXL15/At3g58940/PEG3-like"/>
</dbReference>
<keyword evidence="3" id="KW-1185">Reference proteome</keyword>
<dbReference type="SUPFAM" id="SSF81383">
    <property type="entry name" value="F-box domain"/>
    <property type="match status" value="1"/>
</dbReference>
<dbReference type="InterPro" id="IPR050232">
    <property type="entry name" value="FBL13/AtMIF1-like"/>
</dbReference>
<dbReference type="SUPFAM" id="SSF52047">
    <property type="entry name" value="RNI-like"/>
    <property type="match status" value="1"/>
</dbReference>
<name>A0A0D2W6M2_GOSRA</name>
<dbReference type="Pfam" id="PF24758">
    <property type="entry name" value="LRR_At5g56370"/>
    <property type="match status" value="1"/>
</dbReference>
<dbReference type="PANTHER" id="PTHR31900:SF34">
    <property type="entry name" value="EMB|CAB62440.1-RELATED"/>
    <property type="match status" value="1"/>
</dbReference>
<dbReference type="PANTHER" id="PTHR31900">
    <property type="entry name" value="F-BOX/RNI SUPERFAMILY PROTEIN-RELATED"/>
    <property type="match status" value="1"/>
</dbReference>
<dbReference type="PROSITE" id="PS50181">
    <property type="entry name" value="FBOX"/>
    <property type="match status" value="1"/>
</dbReference>
<accession>A0A0D2W6M2</accession>
<reference evidence="2 3" key="1">
    <citation type="journal article" date="2012" name="Nature">
        <title>Repeated polyploidization of Gossypium genomes and the evolution of spinnable cotton fibres.</title>
        <authorList>
            <person name="Paterson A.H."/>
            <person name="Wendel J.F."/>
            <person name="Gundlach H."/>
            <person name="Guo H."/>
            <person name="Jenkins J."/>
            <person name="Jin D."/>
            <person name="Llewellyn D."/>
            <person name="Showmaker K.C."/>
            <person name="Shu S."/>
            <person name="Udall J."/>
            <person name="Yoo M.J."/>
            <person name="Byers R."/>
            <person name="Chen W."/>
            <person name="Doron-Faigenboim A."/>
            <person name="Duke M.V."/>
            <person name="Gong L."/>
            <person name="Grimwood J."/>
            <person name="Grover C."/>
            <person name="Grupp K."/>
            <person name="Hu G."/>
            <person name="Lee T.H."/>
            <person name="Li J."/>
            <person name="Lin L."/>
            <person name="Liu T."/>
            <person name="Marler B.S."/>
            <person name="Page J.T."/>
            <person name="Roberts A.W."/>
            <person name="Romanel E."/>
            <person name="Sanders W.S."/>
            <person name="Szadkowski E."/>
            <person name="Tan X."/>
            <person name="Tang H."/>
            <person name="Xu C."/>
            <person name="Wang J."/>
            <person name="Wang Z."/>
            <person name="Zhang D."/>
            <person name="Zhang L."/>
            <person name="Ashrafi H."/>
            <person name="Bedon F."/>
            <person name="Bowers J.E."/>
            <person name="Brubaker C.L."/>
            <person name="Chee P.W."/>
            <person name="Das S."/>
            <person name="Gingle A.R."/>
            <person name="Haigler C.H."/>
            <person name="Harker D."/>
            <person name="Hoffmann L.V."/>
            <person name="Hovav R."/>
            <person name="Jones D.C."/>
            <person name="Lemke C."/>
            <person name="Mansoor S."/>
            <person name="ur Rahman M."/>
            <person name="Rainville L.N."/>
            <person name="Rambani A."/>
            <person name="Reddy U.K."/>
            <person name="Rong J.K."/>
            <person name="Saranga Y."/>
            <person name="Scheffler B.E."/>
            <person name="Scheffler J.A."/>
            <person name="Stelly D.M."/>
            <person name="Triplett B.A."/>
            <person name="Van Deynze A."/>
            <person name="Vaslin M.F."/>
            <person name="Waghmare V.N."/>
            <person name="Walford S.A."/>
            <person name="Wright R.J."/>
            <person name="Zaki E.A."/>
            <person name="Zhang T."/>
            <person name="Dennis E.S."/>
            <person name="Mayer K.F."/>
            <person name="Peterson D.G."/>
            <person name="Rokhsar D.S."/>
            <person name="Wang X."/>
            <person name="Schmutz J."/>
        </authorList>
    </citation>
    <scope>NUCLEOTIDE SEQUENCE [LARGE SCALE GENOMIC DNA]</scope>
</reference>
<dbReference type="OMA" id="WTESIFL"/>
<gene>
    <name evidence="2" type="ORF">B456_013G161700</name>
</gene>
<dbReference type="Proteomes" id="UP000032304">
    <property type="component" value="Chromosome 13"/>
</dbReference>
<feature type="domain" description="F-box" evidence="1">
    <location>
        <begin position="13"/>
        <end position="66"/>
    </location>
</feature>